<gene>
    <name evidence="5" type="ORF">ACJRO7_017534</name>
</gene>
<evidence type="ECO:0000256" key="2">
    <source>
        <dbReference type="ARBA" id="ARBA00022737"/>
    </source>
</evidence>
<proteinExistence type="predicted"/>
<dbReference type="Gene3D" id="3.30.430.20">
    <property type="entry name" value="Gnk2 domain, C-X8-C-X2-C motif"/>
    <property type="match status" value="1"/>
</dbReference>
<feature type="chain" id="PRO_5044834394" description="Gnk2-homologous domain-containing protein" evidence="3">
    <location>
        <begin position="20"/>
        <end position="99"/>
    </location>
</feature>
<sequence>MPMTLFLLLCTLRFATINADESTLTMSKYYCSNCRTFAPNSIYQANLKRVLHDLVSNASSDCNEGFFFTSSQAVDGSFMCRGDVSKRECANASKTQASK</sequence>
<evidence type="ECO:0000313" key="5">
    <source>
        <dbReference type="EMBL" id="KAL3742069.1"/>
    </source>
</evidence>
<feature type="domain" description="Gnk2-homologous" evidence="4">
    <location>
        <begin position="25"/>
        <end position="99"/>
    </location>
</feature>
<evidence type="ECO:0000313" key="6">
    <source>
        <dbReference type="Proteomes" id="UP001634007"/>
    </source>
</evidence>
<dbReference type="PANTHER" id="PTHR32099:SF105">
    <property type="entry name" value="CYSTEINE-RICH REPEAT SECRETORY PROTEIN 1"/>
    <property type="match status" value="1"/>
</dbReference>
<protein>
    <recommendedName>
        <fullName evidence="4">Gnk2-homologous domain-containing protein</fullName>
    </recommendedName>
</protein>
<dbReference type="AlphaFoldDB" id="A0ABD3KQH5"/>
<feature type="signal peptide" evidence="3">
    <location>
        <begin position="1"/>
        <end position="19"/>
    </location>
</feature>
<keyword evidence="2" id="KW-0677">Repeat</keyword>
<organism evidence="5 6">
    <name type="scientific">Eucalyptus globulus</name>
    <name type="common">Tasmanian blue gum</name>
    <dbReference type="NCBI Taxonomy" id="34317"/>
    <lineage>
        <taxon>Eukaryota</taxon>
        <taxon>Viridiplantae</taxon>
        <taxon>Streptophyta</taxon>
        <taxon>Embryophyta</taxon>
        <taxon>Tracheophyta</taxon>
        <taxon>Spermatophyta</taxon>
        <taxon>Magnoliopsida</taxon>
        <taxon>eudicotyledons</taxon>
        <taxon>Gunneridae</taxon>
        <taxon>Pentapetalae</taxon>
        <taxon>rosids</taxon>
        <taxon>malvids</taxon>
        <taxon>Myrtales</taxon>
        <taxon>Myrtaceae</taxon>
        <taxon>Myrtoideae</taxon>
        <taxon>Eucalypteae</taxon>
        <taxon>Eucalyptus</taxon>
    </lineage>
</organism>
<evidence type="ECO:0000256" key="1">
    <source>
        <dbReference type="ARBA" id="ARBA00022729"/>
    </source>
</evidence>
<dbReference type="Proteomes" id="UP001634007">
    <property type="component" value="Unassembled WGS sequence"/>
</dbReference>
<dbReference type="PROSITE" id="PS51473">
    <property type="entry name" value="GNK2"/>
    <property type="match status" value="1"/>
</dbReference>
<evidence type="ECO:0000259" key="4">
    <source>
        <dbReference type="PROSITE" id="PS51473"/>
    </source>
</evidence>
<keyword evidence="1 3" id="KW-0732">Signal</keyword>
<keyword evidence="6" id="KW-1185">Reference proteome</keyword>
<dbReference type="Pfam" id="PF01657">
    <property type="entry name" value="Stress-antifung"/>
    <property type="match status" value="1"/>
</dbReference>
<reference evidence="5 6" key="1">
    <citation type="submission" date="2024-11" db="EMBL/GenBank/DDBJ databases">
        <title>Chromosome-level genome assembly of Eucalyptus globulus Labill. provides insights into its genome evolution.</title>
        <authorList>
            <person name="Li X."/>
        </authorList>
    </citation>
    <scope>NUCLEOTIDE SEQUENCE [LARGE SCALE GENOMIC DNA]</scope>
    <source>
        <strain evidence="5">CL2024</strain>
        <tissue evidence="5">Fresh tender leaves</tissue>
    </source>
</reference>
<dbReference type="PANTHER" id="PTHR32099">
    <property type="entry name" value="CYSTEINE-RICH REPEAT SECRETORY PROTEIN"/>
    <property type="match status" value="1"/>
</dbReference>
<dbReference type="EMBL" id="JBJKBG010000004">
    <property type="protein sequence ID" value="KAL3742069.1"/>
    <property type="molecule type" value="Genomic_DNA"/>
</dbReference>
<dbReference type="InterPro" id="IPR038408">
    <property type="entry name" value="GNK2_sf"/>
</dbReference>
<dbReference type="CDD" id="cd23509">
    <property type="entry name" value="Gnk2-like"/>
    <property type="match status" value="1"/>
</dbReference>
<accession>A0ABD3KQH5</accession>
<evidence type="ECO:0000256" key="3">
    <source>
        <dbReference type="SAM" id="SignalP"/>
    </source>
</evidence>
<dbReference type="InterPro" id="IPR002902">
    <property type="entry name" value="GNK2"/>
</dbReference>
<comment type="caution">
    <text evidence="5">The sequence shown here is derived from an EMBL/GenBank/DDBJ whole genome shotgun (WGS) entry which is preliminary data.</text>
</comment>
<name>A0ABD3KQH5_EUCGL</name>